<reference evidence="4 5" key="1">
    <citation type="submission" date="2017-07" db="EMBL/GenBank/DDBJ databases">
        <title>Leptospira spp. isolated from tropical soils.</title>
        <authorList>
            <person name="Thibeaux R."/>
            <person name="Iraola G."/>
            <person name="Ferres I."/>
            <person name="Bierque E."/>
            <person name="Girault D."/>
            <person name="Soupe-Gilbert M.-E."/>
            <person name="Picardeau M."/>
            <person name="Goarant C."/>
        </authorList>
    </citation>
    <scope>NUCLEOTIDE SEQUENCE [LARGE SCALE GENOMIC DNA]</scope>
    <source>
        <strain evidence="3 5">FH1-B-B1</strain>
        <strain evidence="2 4">FH1-B-C1</strain>
    </source>
</reference>
<dbReference type="Gene3D" id="1.25.40.10">
    <property type="entry name" value="Tetratricopeptide repeat domain"/>
    <property type="match status" value="1"/>
</dbReference>
<dbReference type="OrthoDB" id="340884at2"/>
<keyword evidence="4" id="KW-1185">Reference proteome</keyword>
<gene>
    <name evidence="2" type="ORF">CH360_12170</name>
    <name evidence="3" type="ORF">CH373_14450</name>
</gene>
<comment type="caution">
    <text evidence="3">The sequence shown here is derived from an EMBL/GenBank/DDBJ whole genome shotgun (WGS) entry which is preliminary data.</text>
</comment>
<evidence type="ECO:0000313" key="2">
    <source>
        <dbReference type="EMBL" id="PJZ69305.1"/>
    </source>
</evidence>
<dbReference type="PROSITE" id="PS51257">
    <property type="entry name" value="PROKAR_LIPOPROTEIN"/>
    <property type="match status" value="1"/>
</dbReference>
<evidence type="ECO:0000313" key="5">
    <source>
        <dbReference type="Proteomes" id="UP000231990"/>
    </source>
</evidence>
<accession>A0A2M9ZKE2</accession>
<evidence type="ECO:0000313" key="3">
    <source>
        <dbReference type="EMBL" id="PJZ72434.1"/>
    </source>
</evidence>
<feature type="chain" id="PRO_5014709150" description="Tetratricopeptide repeat protein" evidence="1">
    <location>
        <begin position="22"/>
        <end position="214"/>
    </location>
</feature>
<dbReference type="Proteomes" id="UP000231990">
    <property type="component" value="Unassembled WGS sequence"/>
</dbReference>
<organism evidence="3 5">
    <name type="scientific">Leptospira perolatii</name>
    <dbReference type="NCBI Taxonomy" id="2023191"/>
    <lineage>
        <taxon>Bacteria</taxon>
        <taxon>Pseudomonadati</taxon>
        <taxon>Spirochaetota</taxon>
        <taxon>Spirochaetia</taxon>
        <taxon>Leptospirales</taxon>
        <taxon>Leptospiraceae</taxon>
        <taxon>Leptospira</taxon>
    </lineage>
</organism>
<dbReference type="Proteomes" id="UP000231962">
    <property type="component" value="Unassembled WGS sequence"/>
</dbReference>
<sequence length="214" mass="24875">MGKYALILLLGSTLLVSCASAQREHGVSSDLESQVRAEIQIIDSHLSDQNLDDKKRSDYLLQKAKLYLRIESYKEASLVLKEIQNSKEAKNIQHLDHLLGSAYFGINDYENAIVHFRKSDNVDRDFESANRRKMWAKAYFEEEKYGQALGILGRASKEKDFEKDLFYYETVAISFYRIKEFKRCQMILEEGLLKFPESQTLRTMQETLGQVLQR</sequence>
<name>A0A2M9ZKE2_9LEPT</name>
<evidence type="ECO:0008006" key="6">
    <source>
        <dbReference type="Google" id="ProtNLM"/>
    </source>
</evidence>
<feature type="signal peptide" evidence="1">
    <location>
        <begin position="1"/>
        <end position="21"/>
    </location>
</feature>
<dbReference type="EMBL" id="NPDY01000011">
    <property type="protein sequence ID" value="PJZ69305.1"/>
    <property type="molecule type" value="Genomic_DNA"/>
</dbReference>
<protein>
    <recommendedName>
        <fullName evidence="6">Tetratricopeptide repeat protein</fullName>
    </recommendedName>
</protein>
<dbReference type="EMBL" id="NPDZ01000010">
    <property type="protein sequence ID" value="PJZ72434.1"/>
    <property type="molecule type" value="Genomic_DNA"/>
</dbReference>
<dbReference type="SUPFAM" id="SSF48452">
    <property type="entry name" value="TPR-like"/>
    <property type="match status" value="1"/>
</dbReference>
<keyword evidence="1" id="KW-0732">Signal</keyword>
<evidence type="ECO:0000313" key="4">
    <source>
        <dbReference type="Proteomes" id="UP000231962"/>
    </source>
</evidence>
<dbReference type="NCBIfam" id="NF047481">
    <property type="entry name" value="lipo_LIC12587"/>
    <property type="match status" value="1"/>
</dbReference>
<evidence type="ECO:0000256" key="1">
    <source>
        <dbReference type="SAM" id="SignalP"/>
    </source>
</evidence>
<proteinExistence type="predicted"/>
<dbReference type="AlphaFoldDB" id="A0A2M9ZKE2"/>
<dbReference type="InterPro" id="IPR011990">
    <property type="entry name" value="TPR-like_helical_dom_sf"/>
</dbReference>